<gene>
    <name evidence="2" type="ORF">BCM31_07765</name>
</gene>
<keyword evidence="1" id="KW-0472">Membrane</keyword>
<keyword evidence="1" id="KW-0812">Transmembrane</keyword>
<feature type="transmembrane region" description="Helical" evidence="1">
    <location>
        <begin position="6"/>
        <end position="27"/>
    </location>
</feature>
<proteinExistence type="predicted"/>
<evidence type="ECO:0000313" key="3">
    <source>
        <dbReference type="Proteomes" id="UP000233350"/>
    </source>
</evidence>
<keyword evidence="3" id="KW-1185">Reference proteome</keyword>
<dbReference type="STRING" id="556267.HWAG_00585"/>
<evidence type="ECO:0000313" key="2">
    <source>
        <dbReference type="EMBL" id="PKT82616.1"/>
    </source>
</evidence>
<name>A0A2N3PLF8_9HELI</name>
<evidence type="ECO:0000256" key="1">
    <source>
        <dbReference type="SAM" id="Phobius"/>
    </source>
</evidence>
<dbReference type="RefSeq" id="WP_006802278.1">
    <property type="nucleotide sequence ID" value="NZ_CABKOI010000021.1"/>
</dbReference>
<accession>A0A2N3PLF8</accession>
<dbReference type="OrthoDB" id="9968491at2"/>
<protein>
    <submittedName>
        <fullName evidence="2">Uncharacterized protein</fullName>
    </submittedName>
</protein>
<sequence length="77" mass="8677">MKAFALLEFLVFMAILSVIIVGILGNFRQNFSKNSQNTQDFSYEFVTFCNKVTPNCILDSNIPTLTPLFEVNATKAH</sequence>
<dbReference type="AlphaFoldDB" id="A0A2N3PLF8"/>
<keyword evidence="1" id="KW-1133">Transmembrane helix</keyword>
<dbReference type="GeneID" id="97289078"/>
<comment type="caution">
    <text evidence="2">The sequence shown here is derived from an EMBL/GenBank/DDBJ whole genome shotgun (WGS) entry which is preliminary data.</text>
</comment>
<dbReference type="Proteomes" id="UP000233350">
    <property type="component" value="Unassembled WGS sequence"/>
</dbReference>
<organism evidence="2 3">
    <name type="scientific">Helicobacter winghamensis</name>
    <dbReference type="NCBI Taxonomy" id="157268"/>
    <lineage>
        <taxon>Bacteria</taxon>
        <taxon>Pseudomonadati</taxon>
        <taxon>Campylobacterota</taxon>
        <taxon>Epsilonproteobacteria</taxon>
        <taxon>Campylobacterales</taxon>
        <taxon>Helicobacteraceae</taxon>
        <taxon>Helicobacter</taxon>
    </lineage>
</organism>
<reference evidence="2 3" key="1">
    <citation type="submission" date="2016-07" db="EMBL/GenBank/DDBJ databases">
        <title>Detection of Helicobacter winghamensis from caecal content of red fox (Vulpes vulpes).</title>
        <authorList>
            <person name="Zanoni R.G."/>
            <person name="Florio D."/>
            <person name="Caffara M."/>
            <person name="Renzi M."/>
            <person name="Parisi A."/>
            <person name="Pasquali F."/>
            <person name="Manfreda G."/>
        </authorList>
    </citation>
    <scope>NUCLEOTIDE SEQUENCE [LARGE SCALE GENOMIC DNA]</scope>
    <source>
        <strain evidence="2 3">295_13</strain>
    </source>
</reference>
<dbReference type="EMBL" id="MBPK01000002">
    <property type="protein sequence ID" value="PKT82616.1"/>
    <property type="molecule type" value="Genomic_DNA"/>
</dbReference>